<dbReference type="Pfam" id="PF01625">
    <property type="entry name" value="PMSR"/>
    <property type="match status" value="1"/>
</dbReference>
<dbReference type="AlphaFoldDB" id="E1SM44"/>
<dbReference type="STRING" id="550540.Fbal_2360"/>
<accession>E1SM44</accession>
<evidence type="ECO:0000256" key="4">
    <source>
        <dbReference type="HAMAP-Rule" id="MF_01401"/>
    </source>
</evidence>
<feature type="active site" evidence="4">
    <location>
        <position position="13"/>
    </location>
</feature>
<comment type="catalytic activity">
    <reaction evidence="2 4">
        <text>L-methionyl-[protein] + [thioredoxin]-disulfide + H2O = L-methionyl-(S)-S-oxide-[protein] + [thioredoxin]-dithiol</text>
        <dbReference type="Rhea" id="RHEA:14217"/>
        <dbReference type="Rhea" id="RHEA-COMP:10698"/>
        <dbReference type="Rhea" id="RHEA-COMP:10700"/>
        <dbReference type="Rhea" id="RHEA-COMP:12313"/>
        <dbReference type="Rhea" id="RHEA-COMP:12315"/>
        <dbReference type="ChEBI" id="CHEBI:15377"/>
        <dbReference type="ChEBI" id="CHEBI:16044"/>
        <dbReference type="ChEBI" id="CHEBI:29950"/>
        <dbReference type="ChEBI" id="CHEBI:44120"/>
        <dbReference type="ChEBI" id="CHEBI:50058"/>
        <dbReference type="EC" id="1.8.4.11"/>
    </reaction>
</comment>
<protein>
    <recommendedName>
        <fullName evidence="4">Peptide methionine sulfoxide reductase MsrA</fullName>
        <shortName evidence="4">Protein-methionine-S-oxide reductase</shortName>
        <ecNumber evidence="4">1.8.4.11</ecNumber>
    </recommendedName>
    <alternativeName>
        <fullName evidence="4">Peptide-methionine (S)-S-oxide reductase</fullName>
        <shortName evidence="4">Peptide Met(O) reductase</shortName>
    </alternativeName>
</protein>
<dbReference type="EMBL" id="CP002209">
    <property type="protein sequence ID" value="ADN76562.1"/>
    <property type="molecule type" value="Genomic_DNA"/>
</dbReference>
<evidence type="ECO:0000313" key="6">
    <source>
        <dbReference type="EMBL" id="ADN76562.1"/>
    </source>
</evidence>
<name>E1SM44_FERBD</name>
<proteinExistence type="inferred from homology"/>
<sequence length="163" mass="18797">MSQYRIATLGAGCFWGVEHFLRQIPGVKAVVCGYMGGHVEHPTYPEVKSGQTGHAEVVQVEFDPNEVDFETLLTFFWQHHNPTTLNQQGEDIGSQYRSVIFFHDETQRLAAEVSKATQQRDGYWKAKRIVTEICPASTFWRAEEYHQNYLARNEQPSCHLPFY</sequence>
<keyword evidence="7" id="KW-1185">Reference proteome</keyword>
<dbReference type="EC" id="1.8.4.11" evidence="4"/>
<organism evidence="6 7">
    <name type="scientific">Ferrimonas balearica (strain DSM 9799 / CCM 4581 / KCTC 23876 / PAT)</name>
    <dbReference type="NCBI Taxonomy" id="550540"/>
    <lineage>
        <taxon>Bacteria</taxon>
        <taxon>Pseudomonadati</taxon>
        <taxon>Pseudomonadota</taxon>
        <taxon>Gammaproteobacteria</taxon>
        <taxon>Alteromonadales</taxon>
        <taxon>Ferrimonadaceae</taxon>
        <taxon>Ferrimonas</taxon>
    </lineage>
</organism>
<dbReference type="Gene3D" id="3.30.1060.10">
    <property type="entry name" value="Peptide methionine sulphoxide reductase MsrA"/>
    <property type="match status" value="1"/>
</dbReference>
<keyword evidence="1 4" id="KW-0560">Oxidoreductase</keyword>
<dbReference type="GeneID" id="67182571"/>
<dbReference type="PANTHER" id="PTHR43774:SF1">
    <property type="entry name" value="PEPTIDE METHIONINE SULFOXIDE REDUCTASE MSRA 2"/>
    <property type="match status" value="1"/>
</dbReference>
<evidence type="ECO:0000256" key="1">
    <source>
        <dbReference type="ARBA" id="ARBA00023002"/>
    </source>
</evidence>
<dbReference type="GO" id="GO:0008113">
    <property type="term" value="F:peptide-methionine (S)-S-oxide reductase activity"/>
    <property type="evidence" value="ECO:0007669"/>
    <property type="project" value="UniProtKB-UniRule"/>
</dbReference>
<dbReference type="eggNOG" id="COG0225">
    <property type="taxonomic scope" value="Bacteria"/>
</dbReference>
<dbReference type="InterPro" id="IPR036509">
    <property type="entry name" value="Met_Sox_Rdtase_MsrA_sf"/>
</dbReference>
<dbReference type="NCBIfam" id="TIGR00401">
    <property type="entry name" value="msrA"/>
    <property type="match status" value="1"/>
</dbReference>
<dbReference type="HAMAP" id="MF_01401">
    <property type="entry name" value="MsrA"/>
    <property type="match status" value="1"/>
</dbReference>
<dbReference type="GO" id="GO:0033744">
    <property type="term" value="F:L-methionine:thioredoxin-disulfide S-oxidoreductase activity"/>
    <property type="evidence" value="ECO:0007669"/>
    <property type="project" value="RHEA"/>
</dbReference>
<dbReference type="RefSeq" id="WP_013345868.1">
    <property type="nucleotide sequence ID" value="NC_014541.1"/>
</dbReference>
<evidence type="ECO:0000256" key="2">
    <source>
        <dbReference type="ARBA" id="ARBA00047806"/>
    </source>
</evidence>
<dbReference type="SUPFAM" id="SSF55068">
    <property type="entry name" value="Peptide methionine sulfoxide reductase"/>
    <property type="match status" value="1"/>
</dbReference>
<evidence type="ECO:0000313" key="7">
    <source>
        <dbReference type="Proteomes" id="UP000006683"/>
    </source>
</evidence>
<comment type="similarity">
    <text evidence="4">Belongs to the MsrA Met sulfoxide reductase family.</text>
</comment>
<dbReference type="OrthoDB" id="4174719at2"/>
<comment type="function">
    <text evidence="4">Has an important function as a repair enzyme for proteins that have been inactivated by oxidation. Catalyzes the reversible oxidation-reduction of methionine sulfoxide in proteins to methionine.</text>
</comment>
<dbReference type="Proteomes" id="UP000006683">
    <property type="component" value="Chromosome"/>
</dbReference>
<dbReference type="InterPro" id="IPR002569">
    <property type="entry name" value="Met_Sox_Rdtase_MsrA_dom"/>
</dbReference>
<gene>
    <name evidence="4" type="primary">msrA</name>
    <name evidence="6" type="ordered locus">Fbal_2360</name>
</gene>
<feature type="domain" description="Peptide methionine sulphoxide reductase MsrA" evidence="5">
    <location>
        <begin position="7"/>
        <end position="159"/>
    </location>
</feature>
<reference evidence="6 7" key="1">
    <citation type="journal article" date="2010" name="Stand. Genomic Sci.">
        <title>Complete genome sequence of Ferrimonas balearica type strain (PAT).</title>
        <authorList>
            <person name="Nolan M."/>
            <person name="Sikorski J."/>
            <person name="Davenport K."/>
            <person name="Lucas S."/>
            <person name="Glavina Del Rio T."/>
            <person name="Tice H."/>
            <person name="Cheng J."/>
            <person name="Goodwin L."/>
            <person name="Pitluck S."/>
            <person name="Liolios K."/>
            <person name="Ivanova N."/>
            <person name="Mavromatis K."/>
            <person name="Ovchinnikova G."/>
            <person name="Pati A."/>
            <person name="Chen A."/>
            <person name="Palaniappan K."/>
            <person name="Land M."/>
            <person name="Hauser L."/>
            <person name="Chang Y."/>
            <person name="Jeffries C."/>
            <person name="Tapia R."/>
            <person name="Brettin T."/>
            <person name="Detter J."/>
            <person name="Han C."/>
            <person name="Yasawong M."/>
            <person name="Rohde M."/>
            <person name="Tindall B."/>
            <person name="Goker M."/>
            <person name="Woyke T."/>
            <person name="Bristow J."/>
            <person name="Eisen J."/>
            <person name="Markowitz V."/>
            <person name="Hugenholtz P."/>
            <person name="Kyrpides N."/>
            <person name="Klenk H."/>
            <person name="Lapidus A."/>
        </authorList>
    </citation>
    <scope>NUCLEOTIDE SEQUENCE [LARGE SCALE GENOMIC DNA]</scope>
    <source>
        <strain evidence="7">DSM 9799 / CCM 4581 / KCTC 23876 / PAT</strain>
    </source>
</reference>
<dbReference type="PANTHER" id="PTHR43774">
    <property type="entry name" value="PEPTIDE METHIONINE SULFOXIDE REDUCTASE"/>
    <property type="match status" value="1"/>
</dbReference>
<evidence type="ECO:0000256" key="3">
    <source>
        <dbReference type="ARBA" id="ARBA00048782"/>
    </source>
</evidence>
<dbReference type="HOGENOM" id="CLU_031040_10_0_6"/>
<comment type="catalytic activity">
    <reaction evidence="3 4">
        <text>[thioredoxin]-disulfide + L-methionine + H2O = L-methionine (S)-S-oxide + [thioredoxin]-dithiol</text>
        <dbReference type="Rhea" id="RHEA:19993"/>
        <dbReference type="Rhea" id="RHEA-COMP:10698"/>
        <dbReference type="Rhea" id="RHEA-COMP:10700"/>
        <dbReference type="ChEBI" id="CHEBI:15377"/>
        <dbReference type="ChEBI" id="CHEBI:29950"/>
        <dbReference type="ChEBI" id="CHEBI:50058"/>
        <dbReference type="ChEBI" id="CHEBI:57844"/>
        <dbReference type="ChEBI" id="CHEBI:58772"/>
        <dbReference type="EC" id="1.8.4.11"/>
    </reaction>
</comment>
<evidence type="ECO:0000259" key="5">
    <source>
        <dbReference type="Pfam" id="PF01625"/>
    </source>
</evidence>
<dbReference type="KEGG" id="fbl:Fbal_2360"/>